<proteinExistence type="inferred from homology"/>
<evidence type="ECO:0000313" key="7">
    <source>
        <dbReference type="EMBL" id="CAK5263400.1"/>
    </source>
</evidence>
<evidence type="ECO:0000256" key="2">
    <source>
        <dbReference type="ARBA" id="ARBA00043996"/>
    </source>
</evidence>
<evidence type="ECO:0000259" key="6">
    <source>
        <dbReference type="Pfam" id="PF01764"/>
    </source>
</evidence>
<dbReference type="Proteomes" id="UP001295794">
    <property type="component" value="Unassembled WGS sequence"/>
</dbReference>
<dbReference type="PANTHER" id="PTHR45856">
    <property type="entry name" value="ALPHA/BETA-HYDROLASES SUPERFAMILY PROTEIN"/>
    <property type="match status" value="1"/>
</dbReference>
<evidence type="ECO:0000256" key="3">
    <source>
        <dbReference type="ARBA" id="ARBA00047591"/>
    </source>
</evidence>
<feature type="chain" id="PRO_5042129322" description="Fungal lipase-type domain-containing protein" evidence="5">
    <location>
        <begin position="22"/>
        <end position="291"/>
    </location>
</feature>
<evidence type="ECO:0000256" key="4">
    <source>
        <dbReference type="ARBA" id="ARBA00048461"/>
    </source>
</evidence>
<organism evidence="7 8">
    <name type="scientific">Mycena citricolor</name>
    <dbReference type="NCBI Taxonomy" id="2018698"/>
    <lineage>
        <taxon>Eukaryota</taxon>
        <taxon>Fungi</taxon>
        <taxon>Dikarya</taxon>
        <taxon>Basidiomycota</taxon>
        <taxon>Agaricomycotina</taxon>
        <taxon>Agaricomycetes</taxon>
        <taxon>Agaricomycetidae</taxon>
        <taxon>Agaricales</taxon>
        <taxon>Marasmiineae</taxon>
        <taxon>Mycenaceae</taxon>
        <taxon>Mycena</taxon>
    </lineage>
</organism>
<dbReference type="InterPro" id="IPR029058">
    <property type="entry name" value="AB_hydrolase_fold"/>
</dbReference>
<feature type="signal peptide" evidence="5">
    <location>
        <begin position="1"/>
        <end position="21"/>
    </location>
</feature>
<dbReference type="AlphaFoldDB" id="A0AAD2GUG4"/>
<dbReference type="CDD" id="cd00519">
    <property type="entry name" value="Lipase_3"/>
    <property type="match status" value="1"/>
</dbReference>
<keyword evidence="8" id="KW-1185">Reference proteome</keyword>
<dbReference type="Pfam" id="PF01764">
    <property type="entry name" value="Lipase_3"/>
    <property type="match status" value="1"/>
</dbReference>
<comment type="similarity">
    <text evidence="2">Belongs to the AB hydrolase superfamily. Lipase family. Class 3 subfamily.</text>
</comment>
<reference evidence="7" key="1">
    <citation type="submission" date="2023-11" db="EMBL/GenBank/DDBJ databases">
        <authorList>
            <person name="De Vega J J."/>
            <person name="De Vega J J."/>
        </authorList>
    </citation>
    <scope>NUCLEOTIDE SEQUENCE</scope>
</reference>
<comment type="caution">
    <text evidence="7">The sequence shown here is derived from an EMBL/GenBank/DDBJ whole genome shotgun (WGS) entry which is preliminary data.</text>
</comment>
<keyword evidence="1" id="KW-1015">Disulfide bond</keyword>
<dbReference type="SUPFAM" id="SSF53474">
    <property type="entry name" value="alpha/beta-Hydrolases"/>
    <property type="match status" value="1"/>
</dbReference>
<evidence type="ECO:0000256" key="1">
    <source>
        <dbReference type="ARBA" id="ARBA00023157"/>
    </source>
</evidence>
<dbReference type="GO" id="GO:0006629">
    <property type="term" value="P:lipid metabolic process"/>
    <property type="evidence" value="ECO:0007669"/>
    <property type="project" value="InterPro"/>
</dbReference>
<comment type="catalytic activity">
    <reaction evidence="3">
        <text>a diacylglycerol + H2O = a monoacylglycerol + a fatty acid + H(+)</text>
        <dbReference type="Rhea" id="RHEA:32731"/>
        <dbReference type="ChEBI" id="CHEBI:15377"/>
        <dbReference type="ChEBI" id="CHEBI:15378"/>
        <dbReference type="ChEBI" id="CHEBI:17408"/>
        <dbReference type="ChEBI" id="CHEBI:18035"/>
        <dbReference type="ChEBI" id="CHEBI:28868"/>
    </reaction>
</comment>
<dbReference type="InterPro" id="IPR051218">
    <property type="entry name" value="Sec_MonoDiacylglyc_Lipase"/>
</dbReference>
<evidence type="ECO:0000256" key="5">
    <source>
        <dbReference type="SAM" id="SignalP"/>
    </source>
</evidence>
<dbReference type="PANTHER" id="PTHR45856:SF25">
    <property type="entry name" value="FUNGAL LIPASE-LIKE DOMAIN-CONTAINING PROTEIN"/>
    <property type="match status" value="1"/>
</dbReference>
<dbReference type="InterPro" id="IPR002921">
    <property type="entry name" value="Fungal_lipase-type"/>
</dbReference>
<sequence>MASRLAAALLPFGVLLLAANANPLAPRQSADANITALTDAEIDLFTPYSYYAAAAYCPPNTTLAWNCSTNCDANPSFKPIASGGDGGATQFWYVGYDAALQTVVVAHQGTSNNILSILTDATFALGPLNATLFPNIPAGIRVHSGFANAQARTAETILSTVKHALSVSGLSKVTIVGHSLGAAISLLDAAYLPLQLPGVGNAAFASFVSSSNTVTHVSNREDLVPVLPGSWMGYRQPTGEIHIDASTWYACPGVDNTSKLCTAGAVPTLLQGKTSDHAGPYNGVEIRCPSP</sequence>
<keyword evidence="5" id="KW-0732">Signal</keyword>
<protein>
    <recommendedName>
        <fullName evidence="6">Fungal lipase-type domain-containing protein</fullName>
    </recommendedName>
</protein>
<name>A0AAD2GUG4_9AGAR</name>
<gene>
    <name evidence="7" type="ORF">MYCIT1_LOCUS2858</name>
</gene>
<feature type="domain" description="Fungal lipase-type" evidence="6">
    <location>
        <begin position="104"/>
        <end position="229"/>
    </location>
</feature>
<dbReference type="Gene3D" id="3.40.50.1820">
    <property type="entry name" value="alpha/beta hydrolase"/>
    <property type="match status" value="1"/>
</dbReference>
<accession>A0AAD2GUG4</accession>
<evidence type="ECO:0000313" key="8">
    <source>
        <dbReference type="Proteomes" id="UP001295794"/>
    </source>
</evidence>
<dbReference type="EMBL" id="CAVNYO010000040">
    <property type="protein sequence ID" value="CAK5263400.1"/>
    <property type="molecule type" value="Genomic_DNA"/>
</dbReference>
<comment type="catalytic activity">
    <reaction evidence="4">
        <text>a monoacylglycerol + H2O = glycerol + a fatty acid + H(+)</text>
        <dbReference type="Rhea" id="RHEA:15245"/>
        <dbReference type="ChEBI" id="CHEBI:15377"/>
        <dbReference type="ChEBI" id="CHEBI:15378"/>
        <dbReference type="ChEBI" id="CHEBI:17408"/>
        <dbReference type="ChEBI" id="CHEBI:17754"/>
        <dbReference type="ChEBI" id="CHEBI:28868"/>
    </reaction>
</comment>